<accession>A0A822Z0K0</accession>
<reference evidence="1 2" key="1">
    <citation type="journal article" date="2020" name="Mol. Biol. Evol.">
        <title>Distinct Expression and Methylation Patterns for Genes with Different Fates following a Single Whole-Genome Duplication in Flowering Plants.</title>
        <authorList>
            <person name="Shi T."/>
            <person name="Rahmani R.S."/>
            <person name="Gugger P.F."/>
            <person name="Wang M."/>
            <person name="Li H."/>
            <person name="Zhang Y."/>
            <person name="Li Z."/>
            <person name="Wang Q."/>
            <person name="Van de Peer Y."/>
            <person name="Marchal K."/>
            <person name="Chen J."/>
        </authorList>
    </citation>
    <scope>NUCLEOTIDE SEQUENCE [LARGE SCALE GENOMIC DNA]</scope>
    <source>
        <tissue evidence="1">Leaf</tissue>
    </source>
</reference>
<organism evidence="1 2">
    <name type="scientific">Nelumbo nucifera</name>
    <name type="common">Sacred lotus</name>
    <dbReference type="NCBI Taxonomy" id="4432"/>
    <lineage>
        <taxon>Eukaryota</taxon>
        <taxon>Viridiplantae</taxon>
        <taxon>Streptophyta</taxon>
        <taxon>Embryophyta</taxon>
        <taxon>Tracheophyta</taxon>
        <taxon>Spermatophyta</taxon>
        <taxon>Magnoliopsida</taxon>
        <taxon>Proteales</taxon>
        <taxon>Nelumbonaceae</taxon>
        <taxon>Nelumbo</taxon>
    </lineage>
</organism>
<dbReference type="EMBL" id="DUZY01000005">
    <property type="protein sequence ID" value="DAD39914.1"/>
    <property type="molecule type" value="Genomic_DNA"/>
</dbReference>
<comment type="caution">
    <text evidence="1">The sequence shown here is derived from an EMBL/GenBank/DDBJ whole genome shotgun (WGS) entry which is preliminary data.</text>
</comment>
<name>A0A822Z0K0_NELNU</name>
<dbReference type="Proteomes" id="UP000607653">
    <property type="component" value="Unassembled WGS sequence"/>
</dbReference>
<dbReference type="AlphaFoldDB" id="A0A822Z0K0"/>
<gene>
    <name evidence="1" type="ORF">HUJ06_014237</name>
</gene>
<proteinExistence type="predicted"/>
<sequence length="57" mass="6287">MTVVLKLSRGPITCFKKGIVSFNGFTIVSRGQLVQLSLNTSKSPSLRPDLLLDSFEF</sequence>
<protein>
    <submittedName>
        <fullName evidence="1">Uncharacterized protein</fullName>
    </submittedName>
</protein>
<keyword evidence="2" id="KW-1185">Reference proteome</keyword>
<evidence type="ECO:0000313" key="1">
    <source>
        <dbReference type="EMBL" id="DAD39914.1"/>
    </source>
</evidence>
<evidence type="ECO:0000313" key="2">
    <source>
        <dbReference type="Proteomes" id="UP000607653"/>
    </source>
</evidence>